<feature type="region of interest" description="Disordered" evidence="1">
    <location>
        <begin position="43"/>
        <end position="65"/>
    </location>
</feature>
<name>A0A9W6F1K3_9CHLO</name>
<reference evidence="2 3" key="1">
    <citation type="journal article" date="2023" name="Commun. Biol.">
        <title>Reorganization of the ancestral sex-determining regions during the evolution of trioecy in Pleodorina starrii.</title>
        <authorList>
            <person name="Takahashi K."/>
            <person name="Suzuki S."/>
            <person name="Kawai-Toyooka H."/>
            <person name="Yamamoto K."/>
            <person name="Hamaji T."/>
            <person name="Ootsuki R."/>
            <person name="Yamaguchi H."/>
            <person name="Kawachi M."/>
            <person name="Higashiyama T."/>
            <person name="Nozaki H."/>
        </authorList>
    </citation>
    <scope>NUCLEOTIDE SEQUENCE [LARGE SCALE GENOMIC DNA]</scope>
    <source>
        <strain evidence="2 3">NIES-4479</strain>
    </source>
</reference>
<evidence type="ECO:0000313" key="3">
    <source>
        <dbReference type="Proteomes" id="UP001165080"/>
    </source>
</evidence>
<gene>
    <name evidence="2" type="primary">PLEST002399</name>
    <name evidence="2" type="ORF">PLESTB_000694800</name>
</gene>
<dbReference type="EMBL" id="BRXU01000007">
    <property type="protein sequence ID" value="GLC52977.1"/>
    <property type="molecule type" value="Genomic_DNA"/>
</dbReference>
<dbReference type="Proteomes" id="UP001165080">
    <property type="component" value="Unassembled WGS sequence"/>
</dbReference>
<protein>
    <submittedName>
        <fullName evidence="2">Uncharacterized protein</fullName>
    </submittedName>
</protein>
<proteinExistence type="predicted"/>
<dbReference type="AlphaFoldDB" id="A0A9W6F1K3"/>
<accession>A0A9W6F1K3</accession>
<comment type="caution">
    <text evidence="2">The sequence shown here is derived from an EMBL/GenBank/DDBJ whole genome shotgun (WGS) entry which is preliminary data.</text>
</comment>
<keyword evidence="3" id="KW-1185">Reference proteome</keyword>
<organism evidence="2 3">
    <name type="scientific">Pleodorina starrii</name>
    <dbReference type="NCBI Taxonomy" id="330485"/>
    <lineage>
        <taxon>Eukaryota</taxon>
        <taxon>Viridiplantae</taxon>
        <taxon>Chlorophyta</taxon>
        <taxon>core chlorophytes</taxon>
        <taxon>Chlorophyceae</taxon>
        <taxon>CS clade</taxon>
        <taxon>Chlamydomonadales</taxon>
        <taxon>Volvocaceae</taxon>
        <taxon>Pleodorina</taxon>
    </lineage>
</organism>
<evidence type="ECO:0000313" key="2">
    <source>
        <dbReference type="EMBL" id="GLC52977.1"/>
    </source>
</evidence>
<sequence>MASRVAAEVAADAVLIGRYFGHPTTTSALSRAVAAVGTAAASSSRSTAPVAEGDGPGVRMMASSSSSSGAMMSGMSAAGGAVRFMSMSLFGRKTAGDEPLVSSALAAAKSF</sequence>
<evidence type="ECO:0000256" key="1">
    <source>
        <dbReference type="SAM" id="MobiDB-lite"/>
    </source>
</evidence>